<dbReference type="Pfam" id="PF00041">
    <property type="entry name" value="fn3"/>
    <property type="match status" value="1"/>
</dbReference>
<dbReference type="OrthoDB" id="442731at2759"/>
<dbReference type="Gene3D" id="2.60.40.10">
    <property type="entry name" value="Immunoglobulins"/>
    <property type="match status" value="2"/>
</dbReference>
<sequence length="295" mass="31557">METLSDVQVKDITGTSFSLSWTQPAVDRSSSFEYKVTLKSTNNLDIAERSFFCETTTLETGEVSCQVDDVYTDVGYSVSLTACATANLCAAPSEPIIIKPAMKDGYTLHPPTIESRFITVSWSSSQAKPGNEFRVLVNSSVVETCAPEVTVGEHSCQISGLLPTQKYNVKIVECQKGTHVCGDLCSFLVQTTTDGRLHSMLTDLAKDIDHPTTAPSDPSSQLMIRVAYSTLGVPAVGNLKAVSAVITPVAMGNPPEGPNWSSVSSNPAESSKVLQMVGGVSEGQSFVLQLRGEMF</sequence>
<dbReference type="SUPFAM" id="SSF49265">
    <property type="entry name" value="Fibronectin type III"/>
    <property type="match status" value="1"/>
</dbReference>
<dbReference type="AlphaFoldDB" id="A0A3P7M1Z3"/>
<keyword evidence="3" id="KW-1185">Reference proteome</keyword>
<dbReference type="InterPro" id="IPR036116">
    <property type="entry name" value="FN3_sf"/>
</dbReference>
<evidence type="ECO:0000313" key="2">
    <source>
        <dbReference type="EMBL" id="VDN19790.1"/>
    </source>
</evidence>
<reference evidence="2 3" key="1">
    <citation type="submission" date="2018-11" db="EMBL/GenBank/DDBJ databases">
        <authorList>
            <consortium name="Pathogen Informatics"/>
        </authorList>
    </citation>
    <scope>NUCLEOTIDE SEQUENCE [LARGE SCALE GENOMIC DNA]</scope>
</reference>
<evidence type="ECO:0000313" key="3">
    <source>
        <dbReference type="Proteomes" id="UP000281553"/>
    </source>
</evidence>
<accession>A0A3P7M1Z3</accession>
<organism evidence="2 3">
    <name type="scientific">Dibothriocephalus latus</name>
    <name type="common">Fish tapeworm</name>
    <name type="synonym">Diphyllobothrium latum</name>
    <dbReference type="NCBI Taxonomy" id="60516"/>
    <lineage>
        <taxon>Eukaryota</taxon>
        <taxon>Metazoa</taxon>
        <taxon>Spiralia</taxon>
        <taxon>Lophotrochozoa</taxon>
        <taxon>Platyhelminthes</taxon>
        <taxon>Cestoda</taxon>
        <taxon>Eucestoda</taxon>
        <taxon>Diphyllobothriidea</taxon>
        <taxon>Diphyllobothriidae</taxon>
        <taxon>Dibothriocephalus</taxon>
    </lineage>
</organism>
<protein>
    <recommendedName>
        <fullName evidence="1">Fibronectin type-III domain-containing protein</fullName>
    </recommendedName>
</protein>
<dbReference type="Proteomes" id="UP000281553">
    <property type="component" value="Unassembled WGS sequence"/>
</dbReference>
<dbReference type="PROSITE" id="PS50853">
    <property type="entry name" value="FN3"/>
    <property type="match status" value="1"/>
</dbReference>
<name>A0A3P7M1Z3_DIBLA</name>
<dbReference type="CDD" id="cd00063">
    <property type="entry name" value="FN3"/>
    <property type="match status" value="1"/>
</dbReference>
<dbReference type="InterPro" id="IPR003961">
    <property type="entry name" value="FN3_dom"/>
</dbReference>
<dbReference type="InterPro" id="IPR013783">
    <property type="entry name" value="Ig-like_fold"/>
</dbReference>
<gene>
    <name evidence="2" type="ORF">DILT_LOCUS13489</name>
</gene>
<dbReference type="EMBL" id="UYRU01070458">
    <property type="protein sequence ID" value="VDN19790.1"/>
    <property type="molecule type" value="Genomic_DNA"/>
</dbReference>
<evidence type="ECO:0000259" key="1">
    <source>
        <dbReference type="PROSITE" id="PS50853"/>
    </source>
</evidence>
<feature type="domain" description="Fibronectin type-III" evidence="1">
    <location>
        <begin position="3"/>
        <end position="104"/>
    </location>
</feature>
<proteinExistence type="predicted"/>